<gene>
    <name evidence="1" type="ORF">CLV43_109246</name>
</gene>
<protein>
    <submittedName>
        <fullName evidence="1">Uncharacterized protein</fullName>
    </submittedName>
</protein>
<proteinExistence type="predicted"/>
<accession>A0A2T0SX81</accession>
<dbReference type="RefSeq" id="WP_106191012.1">
    <property type="nucleotide sequence ID" value="NZ_PVTF01000009.1"/>
</dbReference>
<evidence type="ECO:0000313" key="2">
    <source>
        <dbReference type="Proteomes" id="UP000239494"/>
    </source>
</evidence>
<dbReference type="AlphaFoldDB" id="A0A2T0SX81"/>
<organism evidence="1 2">
    <name type="scientific">Umezawaea tangerina</name>
    <dbReference type="NCBI Taxonomy" id="84725"/>
    <lineage>
        <taxon>Bacteria</taxon>
        <taxon>Bacillati</taxon>
        <taxon>Actinomycetota</taxon>
        <taxon>Actinomycetes</taxon>
        <taxon>Pseudonocardiales</taxon>
        <taxon>Pseudonocardiaceae</taxon>
        <taxon>Umezawaea</taxon>
    </lineage>
</organism>
<name>A0A2T0SX81_9PSEU</name>
<reference evidence="1 2" key="1">
    <citation type="submission" date="2018-03" db="EMBL/GenBank/DDBJ databases">
        <title>Genomic Encyclopedia of Archaeal and Bacterial Type Strains, Phase II (KMG-II): from individual species to whole genera.</title>
        <authorList>
            <person name="Goeker M."/>
        </authorList>
    </citation>
    <scope>NUCLEOTIDE SEQUENCE [LARGE SCALE GENOMIC DNA]</scope>
    <source>
        <strain evidence="1 2">DSM 44720</strain>
    </source>
</reference>
<sequence length="61" mass="6419">MAGLVRLLATAPPEALTSTTNQVDADASASVVQAGHIEKVEQHFHRAGEPSTPEACPRTRP</sequence>
<evidence type="ECO:0000313" key="1">
    <source>
        <dbReference type="EMBL" id="PRY38026.1"/>
    </source>
</evidence>
<comment type="caution">
    <text evidence="1">The sequence shown here is derived from an EMBL/GenBank/DDBJ whole genome shotgun (WGS) entry which is preliminary data.</text>
</comment>
<dbReference type="Proteomes" id="UP000239494">
    <property type="component" value="Unassembled WGS sequence"/>
</dbReference>
<keyword evidence="2" id="KW-1185">Reference proteome</keyword>
<dbReference type="EMBL" id="PVTF01000009">
    <property type="protein sequence ID" value="PRY38026.1"/>
    <property type="molecule type" value="Genomic_DNA"/>
</dbReference>